<reference evidence="1" key="1">
    <citation type="submission" date="2019-04" db="EMBL/GenBank/DDBJ databases">
        <authorList>
            <consortium name="Science for Life Laboratories"/>
        </authorList>
    </citation>
    <scope>NUCLEOTIDE SEQUENCE</scope>
    <source>
        <strain evidence="1">MBLW1</strain>
    </source>
</reference>
<keyword evidence="2" id="KW-1185">Reference proteome</keyword>
<proteinExistence type="predicted"/>
<evidence type="ECO:0000313" key="2">
    <source>
        <dbReference type="Proteomes" id="UP000464378"/>
    </source>
</evidence>
<dbReference type="EMBL" id="LR586016">
    <property type="protein sequence ID" value="VIP03788.1"/>
    <property type="molecule type" value="Genomic_DNA"/>
</dbReference>
<protein>
    <submittedName>
        <fullName evidence="1">Uncharacterized protein</fullName>
    </submittedName>
</protein>
<dbReference type="KEGG" id="tim:GMBLW1_01720"/>
<evidence type="ECO:0000313" key="1">
    <source>
        <dbReference type="EMBL" id="VIP03788.1"/>
    </source>
</evidence>
<dbReference type="EMBL" id="LR593887">
    <property type="protein sequence ID" value="VTS04943.1"/>
    <property type="molecule type" value="Genomic_DNA"/>
</dbReference>
<dbReference type="Proteomes" id="UP000464378">
    <property type="component" value="Chromosome"/>
</dbReference>
<gene>
    <name evidence="1" type="ORF">GMBLW1_01720</name>
</gene>
<accession>A0A6C2YQ74</accession>
<sequence length="43" mass="4704">MPPPRVMLHASERDAGGFLIAERLDFDIAFKSADAITRRSAAC</sequence>
<dbReference type="AlphaFoldDB" id="A0A6C2YQ74"/>
<organism evidence="1">
    <name type="scientific">Tuwongella immobilis</name>
    <dbReference type="NCBI Taxonomy" id="692036"/>
    <lineage>
        <taxon>Bacteria</taxon>
        <taxon>Pseudomonadati</taxon>
        <taxon>Planctomycetota</taxon>
        <taxon>Planctomycetia</taxon>
        <taxon>Gemmatales</taxon>
        <taxon>Gemmataceae</taxon>
        <taxon>Tuwongella</taxon>
    </lineage>
</organism>
<dbReference type="InParanoid" id="A0A6C2YQ74"/>
<name>A0A6C2YQ74_9BACT</name>